<dbReference type="PRINTS" id="PR00759">
    <property type="entry name" value="BASICPTASE"/>
</dbReference>
<dbReference type="AlphaFoldDB" id="A0A0K2UIA5"/>
<dbReference type="GO" id="GO:0031012">
    <property type="term" value="C:extracellular matrix"/>
    <property type="evidence" value="ECO:0007669"/>
    <property type="project" value="TreeGrafter"/>
</dbReference>
<dbReference type="OrthoDB" id="347314at2759"/>
<dbReference type="PANTHER" id="PTHR11311">
    <property type="entry name" value="SPONDIN"/>
    <property type="match status" value="1"/>
</dbReference>
<dbReference type="Pfam" id="PF19028">
    <property type="entry name" value="TSP1_spondin"/>
    <property type="match status" value="1"/>
</dbReference>
<dbReference type="Pfam" id="PF00090">
    <property type="entry name" value="TSP_1"/>
    <property type="match status" value="1"/>
</dbReference>
<dbReference type="InterPro" id="IPR020901">
    <property type="entry name" value="Prtase_inh_Kunz-CS"/>
</dbReference>
<dbReference type="SMART" id="SM00209">
    <property type="entry name" value="TSP1"/>
    <property type="match status" value="2"/>
</dbReference>
<keyword evidence="1" id="KW-0732">Signal</keyword>
<dbReference type="InterPro" id="IPR036880">
    <property type="entry name" value="Kunitz_BPTI_sf"/>
</dbReference>
<dbReference type="InterPro" id="IPR044004">
    <property type="entry name" value="TSP1_spondin_dom"/>
</dbReference>
<evidence type="ECO:0000256" key="1">
    <source>
        <dbReference type="ARBA" id="ARBA00022729"/>
    </source>
</evidence>
<evidence type="ECO:0000256" key="3">
    <source>
        <dbReference type="ARBA" id="ARBA00023180"/>
    </source>
</evidence>
<dbReference type="SUPFAM" id="SSF57362">
    <property type="entry name" value="BPTI-like"/>
    <property type="match status" value="1"/>
</dbReference>
<reference evidence="5" key="1">
    <citation type="submission" date="2014-05" db="EMBL/GenBank/DDBJ databases">
        <authorList>
            <person name="Chronopoulou M."/>
        </authorList>
    </citation>
    <scope>NUCLEOTIDE SEQUENCE</scope>
    <source>
        <tissue evidence="5">Whole organism</tissue>
    </source>
</reference>
<dbReference type="PROSITE" id="PS00280">
    <property type="entry name" value="BPTI_KUNITZ_1"/>
    <property type="match status" value="1"/>
</dbReference>
<dbReference type="InterPro" id="IPR036383">
    <property type="entry name" value="TSP1_rpt_sf"/>
</dbReference>
<dbReference type="SMART" id="SM00131">
    <property type="entry name" value="KU"/>
    <property type="match status" value="1"/>
</dbReference>
<evidence type="ECO:0000256" key="2">
    <source>
        <dbReference type="ARBA" id="ARBA00023157"/>
    </source>
</evidence>
<sequence>LGKGLKIRTRLYIRADEQEKNENACDSRLMEKGECEGSRSECKFDPLDAKFICGLSKEVGPCRGYFPRWYFDSKAQTCTQFVYGGCRGNSNNFNRFEECDRICKSLNNSTSAGHSFIIDMKKKQMMVEQQRKELVMKQHEMMKTEIMMLNKKKDMQKEMKNMQNDEGISRSDCSVTSWSPWSQCNASCGKGFRRKFRTILVQSSSHGKKCPKKLEKKQKCDLPPCQNKCMVGSWSDWSTCSGWCGIDGSQERSRIVLETDNPSICPPLKEERFCTTPDC</sequence>
<dbReference type="EMBL" id="HACA01020296">
    <property type="protein sequence ID" value="CDW37657.1"/>
    <property type="molecule type" value="Transcribed_RNA"/>
</dbReference>
<feature type="non-terminal residue" evidence="5">
    <location>
        <position position="1"/>
    </location>
</feature>
<dbReference type="PANTHER" id="PTHR11311:SF15">
    <property type="entry name" value="SPONDIN-2"/>
    <property type="match status" value="1"/>
</dbReference>
<dbReference type="InterPro" id="IPR000884">
    <property type="entry name" value="TSP1_rpt"/>
</dbReference>
<proteinExistence type="predicted"/>
<evidence type="ECO:0000259" key="4">
    <source>
        <dbReference type="PROSITE" id="PS50279"/>
    </source>
</evidence>
<accession>A0A0K2UIA5</accession>
<keyword evidence="3" id="KW-0325">Glycoprotein</keyword>
<dbReference type="FunFam" id="4.10.410.10:FF:000006">
    <property type="entry name" value="Serine peptidase inhibitor, Kunitz type 1"/>
    <property type="match status" value="1"/>
</dbReference>
<name>A0A0K2UIA5_LEPSM</name>
<keyword evidence="2" id="KW-1015">Disulfide bond</keyword>
<dbReference type="PROSITE" id="PS50092">
    <property type="entry name" value="TSP1"/>
    <property type="match status" value="2"/>
</dbReference>
<dbReference type="SUPFAM" id="SSF82895">
    <property type="entry name" value="TSP-1 type 1 repeat"/>
    <property type="match status" value="2"/>
</dbReference>
<dbReference type="InterPro" id="IPR051418">
    <property type="entry name" value="Spondin/Thrombospondin_T1"/>
</dbReference>
<dbReference type="Gene3D" id="2.20.100.10">
    <property type="entry name" value="Thrombospondin type-1 (TSP1) repeat"/>
    <property type="match status" value="2"/>
</dbReference>
<dbReference type="CDD" id="cd00109">
    <property type="entry name" value="Kunitz-type"/>
    <property type="match status" value="1"/>
</dbReference>
<feature type="domain" description="BPTI/Kunitz inhibitor" evidence="4">
    <location>
        <begin position="53"/>
        <end position="103"/>
    </location>
</feature>
<protein>
    <recommendedName>
        <fullName evidence="4">BPTI/Kunitz inhibitor domain-containing protein</fullName>
    </recommendedName>
</protein>
<dbReference type="GO" id="GO:0007155">
    <property type="term" value="P:cell adhesion"/>
    <property type="evidence" value="ECO:0007669"/>
    <property type="project" value="TreeGrafter"/>
</dbReference>
<evidence type="ECO:0000313" key="5">
    <source>
        <dbReference type="EMBL" id="CDW37657.1"/>
    </source>
</evidence>
<organism evidence="5">
    <name type="scientific">Lepeophtheirus salmonis</name>
    <name type="common">Salmon louse</name>
    <name type="synonym">Caligus salmonis</name>
    <dbReference type="NCBI Taxonomy" id="72036"/>
    <lineage>
        <taxon>Eukaryota</taxon>
        <taxon>Metazoa</taxon>
        <taxon>Ecdysozoa</taxon>
        <taxon>Arthropoda</taxon>
        <taxon>Crustacea</taxon>
        <taxon>Multicrustacea</taxon>
        <taxon>Hexanauplia</taxon>
        <taxon>Copepoda</taxon>
        <taxon>Siphonostomatoida</taxon>
        <taxon>Caligidae</taxon>
        <taxon>Lepeophtheirus</taxon>
    </lineage>
</organism>
<dbReference type="GO" id="GO:0004867">
    <property type="term" value="F:serine-type endopeptidase inhibitor activity"/>
    <property type="evidence" value="ECO:0007669"/>
    <property type="project" value="InterPro"/>
</dbReference>
<dbReference type="Pfam" id="PF00014">
    <property type="entry name" value="Kunitz_BPTI"/>
    <property type="match status" value="1"/>
</dbReference>
<dbReference type="Gene3D" id="4.10.410.10">
    <property type="entry name" value="Pancreatic trypsin inhibitor Kunitz domain"/>
    <property type="match status" value="1"/>
</dbReference>
<dbReference type="PROSITE" id="PS50279">
    <property type="entry name" value="BPTI_KUNITZ_2"/>
    <property type="match status" value="1"/>
</dbReference>
<dbReference type="InterPro" id="IPR002223">
    <property type="entry name" value="Kunitz_BPTI"/>
</dbReference>